<dbReference type="AlphaFoldDB" id="A0A182YMJ8"/>
<evidence type="ECO:0000313" key="2">
    <source>
        <dbReference type="Proteomes" id="UP000076408"/>
    </source>
</evidence>
<name>A0A182YMJ8_ANOST</name>
<protein>
    <submittedName>
        <fullName evidence="1">Uncharacterized protein</fullName>
    </submittedName>
</protein>
<accession>A0A182YMJ8</accession>
<dbReference type="Proteomes" id="UP000076408">
    <property type="component" value="Unassembled WGS sequence"/>
</dbReference>
<dbReference type="VEuPathDB" id="VectorBase:ASTEI09684"/>
<keyword evidence="2" id="KW-1185">Reference proteome</keyword>
<organism evidence="1 2">
    <name type="scientific">Anopheles stephensi</name>
    <name type="common">Indo-Pakistan malaria mosquito</name>
    <dbReference type="NCBI Taxonomy" id="30069"/>
    <lineage>
        <taxon>Eukaryota</taxon>
        <taxon>Metazoa</taxon>
        <taxon>Ecdysozoa</taxon>
        <taxon>Arthropoda</taxon>
        <taxon>Hexapoda</taxon>
        <taxon>Insecta</taxon>
        <taxon>Pterygota</taxon>
        <taxon>Neoptera</taxon>
        <taxon>Endopterygota</taxon>
        <taxon>Diptera</taxon>
        <taxon>Nematocera</taxon>
        <taxon>Culicoidea</taxon>
        <taxon>Culicidae</taxon>
        <taxon>Anophelinae</taxon>
        <taxon>Anopheles</taxon>
    </lineage>
</organism>
<dbReference type="EnsemblMetazoa" id="ASTEI09684-RA">
    <property type="protein sequence ID" value="ASTEI09684-PA"/>
    <property type="gene ID" value="ASTEI09684"/>
</dbReference>
<sequence length="77" mass="8142">MKFAVAFALIALFAVTLAMPQPEEAAAAASNDGAKATIEVDPALISDIESIVGRAFDWRKWLGIAVKIGQVLVENAK</sequence>
<evidence type="ECO:0000313" key="1">
    <source>
        <dbReference type="EnsemblMetazoa" id="ASTEI09684-PA"/>
    </source>
</evidence>
<reference evidence="2" key="1">
    <citation type="journal article" date="2014" name="Genome Biol.">
        <title>Genome analysis of a major urban malaria vector mosquito, Anopheles stephensi.</title>
        <authorList>
            <person name="Jiang X."/>
            <person name="Peery A."/>
            <person name="Hall A.B."/>
            <person name="Sharma A."/>
            <person name="Chen X.G."/>
            <person name="Waterhouse R.M."/>
            <person name="Komissarov A."/>
            <person name="Riehle M.M."/>
            <person name="Shouche Y."/>
            <person name="Sharakhova M.V."/>
            <person name="Lawson D."/>
            <person name="Pakpour N."/>
            <person name="Arensburger P."/>
            <person name="Davidson V.L."/>
            <person name="Eiglmeier K."/>
            <person name="Emrich S."/>
            <person name="George P."/>
            <person name="Kennedy R.C."/>
            <person name="Mane S.P."/>
            <person name="Maslen G."/>
            <person name="Oringanje C."/>
            <person name="Qi Y."/>
            <person name="Settlage R."/>
            <person name="Tojo M."/>
            <person name="Tubio J.M."/>
            <person name="Unger M.F."/>
            <person name="Wang B."/>
            <person name="Vernick K.D."/>
            <person name="Ribeiro J.M."/>
            <person name="James A.A."/>
            <person name="Michel K."/>
            <person name="Riehle M.A."/>
            <person name="Luckhart S."/>
            <person name="Sharakhov I.V."/>
            <person name="Tu Z."/>
        </authorList>
    </citation>
    <scope>NUCLEOTIDE SEQUENCE [LARGE SCALE GENOMIC DNA]</scope>
    <source>
        <strain evidence="2">Indian</strain>
    </source>
</reference>
<reference evidence="1" key="2">
    <citation type="submission" date="2020-05" db="UniProtKB">
        <authorList>
            <consortium name="EnsemblMetazoa"/>
        </authorList>
    </citation>
    <scope>IDENTIFICATION</scope>
    <source>
        <strain evidence="1">Indian</strain>
    </source>
</reference>
<proteinExistence type="predicted"/>